<dbReference type="AlphaFoldDB" id="A0A0D2KQ22"/>
<sequence>MASLFLSSILDAFVAPAGGPGLLNSGLDSPTRCARDSGCLGFSEEGGPLDSGCTC</sequence>
<accession>A0A0D2KQ22</accession>
<evidence type="ECO:0000313" key="2">
    <source>
        <dbReference type="Proteomes" id="UP000054498"/>
    </source>
</evidence>
<dbReference type="RefSeq" id="XP_013896688.1">
    <property type="nucleotide sequence ID" value="XM_014041234.1"/>
</dbReference>
<gene>
    <name evidence="1" type="ORF">MNEG_10293</name>
</gene>
<dbReference type="GeneID" id="25727441"/>
<feature type="non-terminal residue" evidence="1">
    <location>
        <position position="55"/>
    </location>
</feature>
<dbReference type="EMBL" id="KK102477">
    <property type="protein sequence ID" value="KIY97668.1"/>
    <property type="molecule type" value="Genomic_DNA"/>
</dbReference>
<dbReference type="KEGG" id="mng:MNEG_10293"/>
<organism evidence="1 2">
    <name type="scientific">Monoraphidium neglectum</name>
    <dbReference type="NCBI Taxonomy" id="145388"/>
    <lineage>
        <taxon>Eukaryota</taxon>
        <taxon>Viridiplantae</taxon>
        <taxon>Chlorophyta</taxon>
        <taxon>core chlorophytes</taxon>
        <taxon>Chlorophyceae</taxon>
        <taxon>CS clade</taxon>
        <taxon>Sphaeropleales</taxon>
        <taxon>Selenastraceae</taxon>
        <taxon>Monoraphidium</taxon>
    </lineage>
</organism>
<keyword evidence="2" id="KW-1185">Reference proteome</keyword>
<name>A0A0D2KQ22_9CHLO</name>
<protein>
    <submittedName>
        <fullName evidence="1">Uncharacterized protein</fullName>
    </submittedName>
</protein>
<evidence type="ECO:0000313" key="1">
    <source>
        <dbReference type="EMBL" id="KIY97668.1"/>
    </source>
</evidence>
<proteinExistence type="predicted"/>
<dbReference type="Proteomes" id="UP000054498">
    <property type="component" value="Unassembled WGS sequence"/>
</dbReference>
<reference evidence="1 2" key="1">
    <citation type="journal article" date="2013" name="BMC Genomics">
        <title>Reconstruction of the lipid metabolism for the microalga Monoraphidium neglectum from its genome sequence reveals characteristics suitable for biofuel production.</title>
        <authorList>
            <person name="Bogen C."/>
            <person name="Al-Dilaimi A."/>
            <person name="Albersmeier A."/>
            <person name="Wichmann J."/>
            <person name="Grundmann M."/>
            <person name="Rupp O."/>
            <person name="Lauersen K.J."/>
            <person name="Blifernez-Klassen O."/>
            <person name="Kalinowski J."/>
            <person name="Goesmann A."/>
            <person name="Mussgnug J.H."/>
            <person name="Kruse O."/>
        </authorList>
    </citation>
    <scope>NUCLEOTIDE SEQUENCE [LARGE SCALE GENOMIC DNA]</scope>
    <source>
        <strain evidence="1 2">SAG 48.87</strain>
    </source>
</reference>